<protein>
    <submittedName>
        <fullName evidence="1">Uncharacterized protein</fullName>
    </submittedName>
</protein>
<keyword evidence="2" id="KW-1185">Reference proteome</keyword>
<comment type="caution">
    <text evidence="1">The sequence shown here is derived from an EMBL/GenBank/DDBJ whole genome shotgun (WGS) entry which is preliminary data.</text>
</comment>
<evidence type="ECO:0000313" key="1">
    <source>
        <dbReference type="EMBL" id="KAF5203856.1"/>
    </source>
</evidence>
<dbReference type="Proteomes" id="UP000554482">
    <property type="component" value="Unassembled WGS sequence"/>
</dbReference>
<name>A0A7J6X290_THATH</name>
<reference evidence="1 2" key="1">
    <citation type="submission" date="2020-06" db="EMBL/GenBank/DDBJ databases">
        <title>Transcriptomic and genomic resources for Thalictrum thalictroides and T. hernandezii: Facilitating candidate gene discovery in an emerging model plant lineage.</title>
        <authorList>
            <person name="Arias T."/>
            <person name="Riano-Pachon D.M."/>
            <person name="Di Stilio V.S."/>
        </authorList>
    </citation>
    <scope>NUCLEOTIDE SEQUENCE [LARGE SCALE GENOMIC DNA]</scope>
    <source>
        <strain evidence="2">cv. WT478/WT964</strain>
        <tissue evidence="1">Leaves</tissue>
    </source>
</reference>
<gene>
    <name evidence="1" type="ORF">FRX31_006563</name>
</gene>
<accession>A0A7J6X290</accession>
<proteinExistence type="predicted"/>
<sequence>MLSPNLTDSRDSSVKIGRCSINKFWNQIFLSCKLMGMKMNPVPLKFESNRGSANHVEEAVSARVSSLDAWSKNLASSLHGRYLKKAERTHLLQRENDLSVNAASRWC</sequence>
<dbReference type="AlphaFoldDB" id="A0A7J6X290"/>
<organism evidence="1 2">
    <name type="scientific">Thalictrum thalictroides</name>
    <name type="common">Rue-anemone</name>
    <name type="synonym">Anemone thalictroides</name>
    <dbReference type="NCBI Taxonomy" id="46969"/>
    <lineage>
        <taxon>Eukaryota</taxon>
        <taxon>Viridiplantae</taxon>
        <taxon>Streptophyta</taxon>
        <taxon>Embryophyta</taxon>
        <taxon>Tracheophyta</taxon>
        <taxon>Spermatophyta</taxon>
        <taxon>Magnoliopsida</taxon>
        <taxon>Ranunculales</taxon>
        <taxon>Ranunculaceae</taxon>
        <taxon>Thalictroideae</taxon>
        <taxon>Thalictrum</taxon>
    </lineage>
</organism>
<dbReference type="EMBL" id="JABWDY010006169">
    <property type="protein sequence ID" value="KAF5203856.1"/>
    <property type="molecule type" value="Genomic_DNA"/>
</dbReference>
<evidence type="ECO:0000313" key="2">
    <source>
        <dbReference type="Proteomes" id="UP000554482"/>
    </source>
</evidence>